<sequence>MDAAPVVDYDKDITRLPGEEHPLERVWTISFSLGPPKRALLGIASFLSQDQIPQYLFGPAALKEKPAGNANLSVVCGPPFKFGGAIVGLMNVALVDHEAYEHFTAAVHIVYQFFPRQVNGRLMHDSWDKCRDLIQHGQVLAERFEELQARFSGLEAPAELTELLKCCGWYLFEMADHPTTLKLMDTAIKACLDEQYGIYAHFLNAIGCYSFELSDLARCRREWDKALAIREAWAKRKAPGAEEEWANQLNNYGNLESAEGNYESTLTYFSRAEIRLRLSKDAIVPLGVTYMTTGRALFLMRKYEEAIAEYKKTEVIFLNKFGKDAHFMAQCRILEKDTPLHLLLAACYYKLAVLSERDGDQEEALRILDKGLGIAEFREGKGDATRIMCKKAAILSSRSSSPEEQNAYKALQRRVEDIVLNHFHNAVYVLEGGQEEEDWDACVCSYWR</sequence>
<dbReference type="SUPFAM" id="SSF48452">
    <property type="entry name" value="TPR-like"/>
    <property type="match status" value="2"/>
</dbReference>
<gene>
    <name evidence="1" type="ORF">B0H67DRAFT_642220</name>
</gene>
<comment type="caution">
    <text evidence="1">The sequence shown here is derived from an EMBL/GenBank/DDBJ whole genome shotgun (WGS) entry which is preliminary data.</text>
</comment>
<accession>A0AA40B1F0</accession>
<evidence type="ECO:0000313" key="2">
    <source>
        <dbReference type="Proteomes" id="UP001172102"/>
    </source>
</evidence>
<keyword evidence="2" id="KW-1185">Reference proteome</keyword>
<dbReference type="AlphaFoldDB" id="A0AA40B1F0"/>
<reference evidence="1" key="1">
    <citation type="submission" date="2023-06" db="EMBL/GenBank/DDBJ databases">
        <title>Genome-scale phylogeny and comparative genomics of the fungal order Sordariales.</title>
        <authorList>
            <consortium name="Lawrence Berkeley National Laboratory"/>
            <person name="Hensen N."/>
            <person name="Bonometti L."/>
            <person name="Westerberg I."/>
            <person name="Brannstrom I.O."/>
            <person name="Guillou S."/>
            <person name="Cros-Aarteil S."/>
            <person name="Calhoun S."/>
            <person name="Haridas S."/>
            <person name="Kuo A."/>
            <person name="Mondo S."/>
            <person name="Pangilinan J."/>
            <person name="Riley R."/>
            <person name="Labutti K."/>
            <person name="Andreopoulos B."/>
            <person name="Lipzen A."/>
            <person name="Chen C."/>
            <person name="Yanf M."/>
            <person name="Daum C."/>
            <person name="Ng V."/>
            <person name="Clum A."/>
            <person name="Steindorff A."/>
            <person name="Ohm R."/>
            <person name="Martin F."/>
            <person name="Silar P."/>
            <person name="Natvig D."/>
            <person name="Lalanne C."/>
            <person name="Gautier V."/>
            <person name="Ament-Velasquez S.L."/>
            <person name="Kruys A."/>
            <person name="Hutchinson M.I."/>
            <person name="Powell A.J."/>
            <person name="Barry K."/>
            <person name="Miller A.N."/>
            <person name="Grigoriev I.V."/>
            <person name="Debuchy R."/>
            <person name="Gladieux P."/>
            <person name="Thoren M.H."/>
            <person name="Johannesson H."/>
        </authorList>
    </citation>
    <scope>NUCLEOTIDE SEQUENCE</scope>
    <source>
        <strain evidence="1">SMH4607-1</strain>
    </source>
</reference>
<evidence type="ECO:0000313" key="1">
    <source>
        <dbReference type="EMBL" id="KAK0725851.1"/>
    </source>
</evidence>
<proteinExistence type="predicted"/>
<dbReference type="Proteomes" id="UP001172102">
    <property type="component" value="Unassembled WGS sequence"/>
</dbReference>
<dbReference type="InterPro" id="IPR011990">
    <property type="entry name" value="TPR-like_helical_dom_sf"/>
</dbReference>
<dbReference type="EMBL" id="JAUKUA010000002">
    <property type="protein sequence ID" value="KAK0725851.1"/>
    <property type="molecule type" value="Genomic_DNA"/>
</dbReference>
<organism evidence="1 2">
    <name type="scientific">Lasiosphaeris hirsuta</name>
    <dbReference type="NCBI Taxonomy" id="260670"/>
    <lineage>
        <taxon>Eukaryota</taxon>
        <taxon>Fungi</taxon>
        <taxon>Dikarya</taxon>
        <taxon>Ascomycota</taxon>
        <taxon>Pezizomycotina</taxon>
        <taxon>Sordariomycetes</taxon>
        <taxon>Sordariomycetidae</taxon>
        <taxon>Sordariales</taxon>
        <taxon>Lasiosphaeriaceae</taxon>
        <taxon>Lasiosphaeris</taxon>
    </lineage>
</organism>
<name>A0AA40B1F0_9PEZI</name>
<dbReference type="Gene3D" id="1.25.40.10">
    <property type="entry name" value="Tetratricopeptide repeat domain"/>
    <property type="match status" value="2"/>
</dbReference>
<protein>
    <submittedName>
        <fullName evidence="1">Uncharacterized protein</fullName>
    </submittedName>
</protein>